<evidence type="ECO:0000256" key="9">
    <source>
        <dbReference type="ARBA" id="ARBA00023049"/>
    </source>
</evidence>
<keyword evidence="13" id="KW-0812">Transmembrane</keyword>
<dbReference type="InterPro" id="IPR018244">
    <property type="entry name" value="Allrgn_V5/Tpx1_CS"/>
</dbReference>
<dbReference type="Pfam" id="PF00852">
    <property type="entry name" value="Glyco_transf_10"/>
    <property type="match status" value="1"/>
</dbReference>
<dbReference type="SUPFAM" id="SSF55486">
    <property type="entry name" value="Metalloproteases ('zincins'), catalytic domain"/>
    <property type="match status" value="1"/>
</dbReference>
<keyword evidence="11" id="KW-0325">Glycoprotein</keyword>
<evidence type="ECO:0000256" key="6">
    <source>
        <dbReference type="ARBA" id="ARBA00022737"/>
    </source>
</evidence>
<keyword evidence="13" id="KW-0328">Glycosyltransferase</keyword>
<dbReference type="Pfam" id="PF00188">
    <property type="entry name" value="CAP"/>
    <property type="match status" value="1"/>
</dbReference>
<comment type="caution">
    <text evidence="12">Lacks conserved residue(s) required for the propagation of feature annotation.</text>
</comment>
<dbReference type="Pfam" id="PF19030">
    <property type="entry name" value="TSP1_ADAMTS"/>
    <property type="match status" value="3"/>
</dbReference>
<dbReference type="Pfam" id="PF17771">
    <property type="entry name" value="ADAMTS_CR_2"/>
    <property type="match status" value="1"/>
</dbReference>
<feature type="compositionally biased region" description="Basic and acidic residues" evidence="14">
    <location>
        <begin position="766"/>
        <end position="814"/>
    </location>
</feature>
<keyword evidence="16" id="KW-0401">Integrin</keyword>
<dbReference type="Gene3D" id="3.40.50.11660">
    <property type="entry name" value="Glycosyl transferase family 10, C-terminal domain"/>
    <property type="match status" value="1"/>
</dbReference>
<keyword evidence="6" id="KW-0677">Repeat</keyword>
<dbReference type="GO" id="GO:0004222">
    <property type="term" value="F:metalloendopeptidase activity"/>
    <property type="evidence" value="ECO:0007669"/>
    <property type="project" value="InterPro"/>
</dbReference>
<evidence type="ECO:0000256" key="5">
    <source>
        <dbReference type="ARBA" id="ARBA00022729"/>
    </source>
</evidence>
<dbReference type="CDD" id="cd05382">
    <property type="entry name" value="CAP_GAPR1-like"/>
    <property type="match status" value="1"/>
</dbReference>
<keyword evidence="13" id="KW-0333">Golgi apparatus</keyword>
<dbReference type="Gene3D" id="2.20.100.10">
    <property type="entry name" value="Thrombospondin type-1 (TSP1) repeat"/>
    <property type="match status" value="3"/>
</dbReference>
<dbReference type="InterPro" id="IPR038577">
    <property type="entry name" value="GT10-like_C_sf"/>
</dbReference>
<dbReference type="InterPro" id="IPR041645">
    <property type="entry name" value="ADAMTS_CR_2"/>
</dbReference>
<keyword evidence="7" id="KW-0378">Hydrolase</keyword>
<feature type="region of interest" description="Disordered" evidence="14">
    <location>
        <begin position="766"/>
        <end position="816"/>
    </location>
</feature>
<evidence type="ECO:0000256" key="1">
    <source>
        <dbReference type="ARBA" id="ARBA00004613"/>
    </source>
</evidence>
<feature type="domain" description="Peptidase M12B" evidence="15">
    <location>
        <begin position="446"/>
        <end position="642"/>
    </location>
</feature>
<keyword evidence="13" id="KW-0472">Membrane</keyword>
<evidence type="ECO:0000259" key="15">
    <source>
        <dbReference type="PROSITE" id="PS50215"/>
    </source>
</evidence>
<dbReference type="Proteomes" id="UP000225706">
    <property type="component" value="Unassembled WGS sequence"/>
</dbReference>
<name>A0A2B4RGB5_STYPI</name>
<dbReference type="EC" id="2.4.1.-" evidence="13"/>
<evidence type="ECO:0000256" key="13">
    <source>
        <dbReference type="RuleBase" id="RU003832"/>
    </source>
</evidence>
<dbReference type="SUPFAM" id="SSF55797">
    <property type="entry name" value="PR-1-like"/>
    <property type="match status" value="1"/>
</dbReference>
<comment type="caution">
    <text evidence="16">The sequence shown here is derived from an EMBL/GenBank/DDBJ whole genome shotgun (WGS) entry which is preliminary data.</text>
</comment>
<keyword evidence="3" id="KW-0645">Protease</keyword>
<feature type="binding site" evidence="12">
    <location>
        <position position="586"/>
    </location>
    <ligand>
        <name>Zn(2+)</name>
        <dbReference type="ChEBI" id="CHEBI:29105"/>
        <note>catalytic</note>
    </ligand>
</feature>
<sequence length="2080" mass="228921">MIPPNESVPWILYTQENPVYTPVMKNAKFMSRFNLLMSYRLDYDFPVPVVPMPKLTPPLPFKEKTKLIMAAFSNCEAVRTEYMRQLMKFVQVDSYGACLRNKNDLVGRYGSKKGKNFKELKSDLARQYKFLLVFFNQDCDYFVDDQLSHALNAGSVPVVMSTDKLDEFLPGNLGQSVIKVRDFKTPKDLSAYLKKLSTNEKEYNKYLTWKSKGIGNFTGTAIGNHWKPNPLRIRWTDNLIQPLHHHMTDMEIERLFGVQNFADVPEYEVTAPYQSNQDGDFVTHILHERHKRDVHARNHDWYYKTDAFGNKLHLKLTRNTQLVKPGLELEKPHENGDVTRMPVQSYSFFHGREISDPDSFVALSNARGLTGMMKLSNDTLFITPLPDHLAKHVIIRNAAKLHLVYRRSSASMHCLGASGVASNSAYSGKNYDEVNKTTHTKLLAHKYLQAALVADENVEARHGKETAHFLLVLANIVSGMFRDNSIGKIKINYIVSRLVIITNKELGVSVGSSSEDKLDKIRQWADRIKPANQSDPLFWDVTSLVHMGFPSSLAVFGGVCASRVTGNVNAYSGLQTAGIIAHEVGHNIGVDHDESDDCPAGVNIMAPTLPGGQGALKWSPCSQKVLQEFLSGPGSKCLDDPPRIFLPGSNLSDKADRNLPGVLFDGDAQCEFLYGVGWRHCSFEKARPENGDPCRLACIEGWILRLYGSVADGTRCSNHPENRDVCIEGKCRQYAGRGVVIYELRNGSCSPDGLCGSMVEHQSIRASEHQSVRASERQSVRASERHSIRASEHQSIRASDHQSTKSEGVKDSHSGEYIINLPSRSQTVYYNGTKIEYKSERNKHEDSIFIAGPTKIPFEIVFVFLSEKNQRVDFQYYRPLLSNETSQRVCSKWVIGKWSACSMTCGQGVRTRDLSCVRSDDGTPASVHSCSDVVKPASHIVCKTQNSCSTAWHQTDWNECSKTCGKGSHSRLVYCRRQFSEFHFEKVSDVLCDKSDKPKITLVQQCNEMPCPAEWKGLPWSECSRTCGGGFMTRELECIRTDEAGHIVPAARELCRHAMKPVTEAVCNTDKHCDPPPEIQVACFYGADNLQEVLHDFTDEIEWDNTNAVVKKCARLAHEKDYKLFAMGQSGLCLSGPDTTDRYYVGGTDGSKCKDGIGMGNSMFVYTLEPLPSIQPIGCYHDKYDDRALPVDYANFRSQIIWTRMNLTVNQCAQVAFDKGYEYFSVQFYGECFGGEDAGTMYSKYGKSGNCWVFNDQNGHAVGSDLTNFVYQFQQYSVKMEADKKMYALTTFFLVKFLVACYANPLPAEVRAKRQLTTVEPPDSTLPTTTTMPTTTKAPTTKATTTMAPTTEPTTTKAPTTEATTTMAPITEVTTTMVPTTEATTTMAPTTEATTTMAPTTEATTTMASTTEAITTMAPITEATTTVVVAAATTTMPTTTKAPTTKATTTMATTTQIATTQTSLVAAGDKDTHNGEHITNSPSRSRTVYYNRTKIEHKQYDDSVFVAGPTKVPIEIMCPRTCGGGLMTRELEYIRADEAGHIVPAARELCRHAMKPVTDAVCNRDKHCDPLRKMYALTAFFLVTFLVACYANPLPAEFRAKRQLTTVEPPDPTLPICTPSQLDQFASCEALLELGICDPESGLFDFATQNCFFSCGFCQPTTTMPPTTESTTTRAPTTDATTTMAPTTEATTTMAPTTEATTTMAPTTEATTTMKPTTEATTTMAPTTEATTTMAPTAEATTTMAPTTEATTTMEPTTEATTTMAPTTEATTTMAPTTEATMTVAPTTEATTTMAPTTEATTTMAPTTEATTTMAPTTEATTTMAPTTEATTTMAPTTEAATTMAPTTEVTTTMEPTTEATTTMAPTTEATTTMAPTTKATTTMAPTTEATTTMASTTEITTTMEQTTEATTTMIPSTQTTTALPSVVADACLQAHNDKRALHGAAPLVWNSTLAQHAQEWAEYLRSNNSFEHAQDINEGENLYWRAGQVQATCGDAVESWYSEVDLYDFQNPPITPQEFFDQGAGHFTQVVWNGTTSVGAGLATTGPDMSGQIQTYIVARYYPQGNILGQFKYESCPKQ</sequence>
<dbReference type="InterPro" id="IPR050439">
    <property type="entry name" value="ADAMTS_ADAMTS-like"/>
</dbReference>
<dbReference type="GO" id="GO:0032580">
    <property type="term" value="C:Golgi cisterna membrane"/>
    <property type="evidence" value="ECO:0007669"/>
    <property type="project" value="UniProtKB-SubCell"/>
</dbReference>
<dbReference type="SUPFAM" id="SSF53756">
    <property type="entry name" value="UDP-Glycosyltransferase/glycogen phosphorylase"/>
    <property type="match status" value="1"/>
</dbReference>
<keyword evidence="13" id="KW-0808">Transferase</keyword>
<feature type="region of interest" description="Disordered" evidence="14">
    <location>
        <begin position="1843"/>
        <end position="1863"/>
    </location>
</feature>
<dbReference type="PROSITE" id="PS01009">
    <property type="entry name" value="CRISP_1"/>
    <property type="match status" value="1"/>
</dbReference>
<keyword evidence="17" id="KW-1185">Reference proteome</keyword>
<evidence type="ECO:0000256" key="12">
    <source>
        <dbReference type="PROSITE-ProRule" id="PRU00276"/>
    </source>
</evidence>
<dbReference type="PRINTS" id="PR00837">
    <property type="entry name" value="V5TPXLIKE"/>
</dbReference>
<dbReference type="InterPro" id="IPR000884">
    <property type="entry name" value="TSP1_rpt"/>
</dbReference>
<evidence type="ECO:0000256" key="11">
    <source>
        <dbReference type="ARBA" id="ARBA00023180"/>
    </source>
</evidence>
<evidence type="ECO:0000256" key="2">
    <source>
        <dbReference type="ARBA" id="ARBA00022525"/>
    </source>
</evidence>
<accession>A0A2B4RGB5</accession>
<dbReference type="InterPro" id="IPR035940">
    <property type="entry name" value="CAP_sf"/>
</dbReference>
<evidence type="ECO:0000256" key="14">
    <source>
        <dbReference type="SAM" id="MobiDB-lite"/>
    </source>
</evidence>
<dbReference type="PROSITE" id="PS50215">
    <property type="entry name" value="ADAM_MEPRO"/>
    <property type="match status" value="1"/>
</dbReference>
<dbReference type="EMBL" id="LSMT01000641">
    <property type="protein sequence ID" value="PFX15520.1"/>
    <property type="molecule type" value="Genomic_DNA"/>
</dbReference>
<evidence type="ECO:0000313" key="16">
    <source>
        <dbReference type="EMBL" id="PFX15520.1"/>
    </source>
</evidence>
<feature type="region of interest" description="Disordered" evidence="14">
    <location>
        <begin position="1319"/>
        <end position="1361"/>
    </location>
</feature>
<dbReference type="GO" id="GO:0031012">
    <property type="term" value="C:extracellular matrix"/>
    <property type="evidence" value="ECO:0007669"/>
    <property type="project" value="TreeGrafter"/>
</dbReference>
<comment type="similarity">
    <text evidence="13">Belongs to the glycosyltransferase 10 family.</text>
</comment>
<keyword evidence="8 12" id="KW-0862">Zinc</keyword>
<dbReference type="InterPro" id="IPR001283">
    <property type="entry name" value="CRISP-related"/>
</dbReference>
<dbReference type="GO" id="GO:0016757">
    <property type="term" value="F:glycosyltransferase activity"/>
    <property type="evidence" value="ECO:0007669"/>
    <property type="project" value="UniProtKB-UniRule"/>
</dbReference>
<dbReference type="Pfam" id="PF01421">
    <property type="entry name" value="Reprolysin"/>
    <property type="match status" value="1"/>
</dbReference>
<comment type="subcellular location">
    <subcellularLocation>
        <location evidence="13">Golgi apparatus</location>
        <location evidence="13">Golgi stack membrane</location>
        <topology evidence="13">Single-pass type II membrane protein</topology>
    </subcellularLocation>
    <subcellularLocation>
        <location evidence="1">Secreted</location>
    </subcellularLocation>
</comment>
<dbReference type="InterPro" id="IPR002870">
    <property type="entry name" value="Peptidase_M12B_N"/>
</dbReference>
<dbReference type="FunFam" id="3.40.33.10:FF:000010">
    <property type="entry name" value="Predicted protein"/>
    <property type="match status" value="1"/>
</dbReference>
<organism evidence="16 17">
    <name type="scientific">Stylophora pistillata</name>
    <name type="common">Smooth cauliflower coral</name>
    <dbReference type="NCBI Taxonomy" id="50429"/>
    <lineage>
        <taxon>Eukaryota</taxon>
        <taxon>Metazoa</taxon>
        <taxon>Cnidaria</taxon>
        <taxon>Anthozoa</taxon>
        <taxon>Hexacorallia</taxon>
        <taxon>Scleractinia</taxon>
        <taxon>Astrocoeniina</taxon>
        <taxon>Pocilloporidae</taxon>
        <taxon>Stylophora</taxon>
    </lineage>
</organism>
<keyword evidence="10" id="KW-1015">Disulfide bond</keyword>
<dbReference type="SMART" id="SM00209">
    <property type="entry name" value="TSP1"/>
    <property type="match status" value="3"/>
</dbReference>
<dbReference type="InterPro" id="IPR055270">
    <property type="entry name" value="Glyco_tran_10_C"/>
</dbReference>
<dbReference type="GO" id="GO:0046872">
    <property type="term" value="F:metal ion binding"/>
    <property type="evidence" value="ECO:0007669"/>
    <property type="project" value="UniProtKB-KW"/>
</dbReference>
<dbReference type="PANTHER" id="PTHR13723:SF200">
    <property type="entry name" value="ADAM METALLOPEPTIDASE WITH THROMBOSPONDIN TYPE 1 MOTIF B, ISOFORM B"/>
    <property type="match status" value="1"/>
</dbReference>
<gene>
    <name evidence="16" type="primary">ADAMTS12</name>
    <name evidence="16" type="ORF">AWC38_SpisGene20256</name>
</gene>
<dbReference type="InterPro" id="IPR014044">
    <property type="entry name" value="CAP_dom"/>
</dbReference>
<keyword evidence="2" id="KW-0964">Secreted</keyword>
<dbReference type="InterPro" id="IPR024079">
    <property type="entry name" value="MetalloPept_cat_dom_sf"/>
</dbReference>
<feature type="binding site" evidence="12">
    <location>
        <position position="582"/>
    </location>
    <ligand>
        <name>Zn(2+)</name>
        <dbReference type="ChEBI" id="CHEBI:29105"/>
        <note>catalytic</note>
    </ligand>
</feature>
<evidence type="ECO:0000313" key="17">
    <source>
        <dbReference type="Proteomes" id="UP000225706"/>
    </source>
</evidence>
<evidence type="ECO:0000256" key="10">
    <source>
        <dbReference type="ARBA" id="ARBA00023157"/>
    </source>
</evidence>
<keyword evidence="5" id="KW-0732">Signal</keyword>
<dbReference type="GO" id="GO:0007229">
    <property type="term" value="P:integrin-mediated signaling pathway"/>
    <property type="evidence" value="ECO:0007669"/>
    <property type="project" value="UniProtKB-KW"/>
</dbReference>
<dbReference type="Gene3D" id="3.40.390.10">
    <property type="entry name" value="Collagenase (Catalytic Domain)"/>
    <property type="match status" value="1"/>
</dbReference>
<dbReference type="SMART" id="SM00198">
    <property type="entry name" value="SCP"/>
    <property type="match status" value="1"/>
</dbReference>
<dbReference type="GO" id="GO:0030198">
    <property type="term" value="P:extracellular matrix organization"/>
    <property type="evidence" value="ECO:0007669"/>
    <property type="project" value="TreeGrafter"/>
</dbReference>
<dbReference type="InterPro" id="IPR001590">
    <property type="entry name" value="Peptidase_M12B"/>
</dbReference>
<feature type="compositionally biased region" description="Low complexity" evidence="14">
    <location>
        <begin position="1327"/>
        <end position="1361"/>
    </location>
</feature>
<protein>
    <recommendedName>
        <fullName evidence="13">Fucosyltransferase</fullName>
        <ecNumber evidence="13">2.4.1.-</ecNumber>
    </recommendedName>
</protein>
<dbReference type="Pfam" id="PF01562">
    <property type="entry name" value="Pep_M12B_propep"/>
    <property type="match status" value="1"/>
</dbReference>
<reference evidence="17" key="1">
    <citation type="journal article" date="2017" name="bioRxiv">
        <title>Comparative analysis of the genomes of Stylophora pistillata and Acropora digitifera provides evidence for extensive differences between species of corals.</title>
        <authorList>
            <person name="Voolstra C.R."/>
            <person name="Li Y."/>
            <person name="Liew Y.J."/>
            <person name="Baumgarten S."/>
            <person name="Zoccola D."/>
            <person name="Flot J.-F."/>
            <person name="Tambutte S."/>
            <person name="Allemand D."/>
            <person name="Aranda M."/>
        </authorList>
    </citation>
    <scope>NUCLEOTIDE SEQUENCE [LARGE SCALE GENOMIC DNA]</scope>
</reference>
<evidence type="ECO:0000256" key="4">
    <source>
        <dbReference type="ARBA" id="ARBA00022723"/>
    </source>
</evidence>
<keyword evidence="4 12" id="KW-0479">Metal-binding</keyword>
<dbReference type="PANTHER" id="PTHR13723">
    <property type="entry name" value="ADAMTS A DISINTEGRIN AND METALLOPROTEASE WITH THROMBOSPONDIN MOTIFS PROTEASE"/>
    <property type="match status" value="1"/>
</dbReference>
<evidence type="ECO:0000256" key="8">
    <source>
        <dbReference type="ARBA" id="ARBA00022833"/>
    </source>
</evidence>
<dbReference type="Gene3D" id="3.40.1620.60">
    <property type="match status" value="1"/>
</dbReference>
<dbReference type="SUPFAM" id="SSF82895">
    <property type="entry name" value="TSP-1 type 1 repeat"/>
    <property type="match status" value="3"/>
</dbReference>
<dbReference type="GO" id="GO:0006508">
    <property type="term" value="P:proteolysis"/>
    <property type="evidence" value="ECO:0007669"/>
    <property type="project" value="UniProtKB-KW"/>
</dbReference>
<feature type="binding site" evidence="12">
    <location>
        <position position="592"/>
    </location>
    <ligand>
        <name>Zn(2+)</name>
        <dbReference type="ChEBI" id="CHEBI:29105"/>
        <note>catalytic</note>
    </ligand>
</feature>
<dbReference type="InterPro" id="IPR034113">
    <property type="entry name" value="SCP_GAPR1-like"/>
</dbReference>
<feature type="active site" evidence="12">
    <location>
        <position position="583"/>
    </location>
</feature>
<dbReference type="PROSITE" id="PS50092">
    <property type="entry name" value="TSP1"/>
    <property type="match status" value="3"/>
</dbReference>
<evidence type="ECO:0000256" key="3">
    <source>
        <dbReference type="ARBA" id="ARBA00022670"/>
    </source>
</evidence>
<dbReference type="OrthoDB" id="427096at2759"/>
<dbReference type="Gene3D" id="3.40.33.10">
    <property type="entry name" value="CAP"/>
    <property type="match status" value="1"/>
</dbReference>
<proteinExistence type="inferred from homology"/>
<evidence type="ECO:0000256" key="7">
    <source>
        <dbReference type="ARBA" id="ARBA00022801"/>
    </source>
</evidence>
<keyword evidence="9" id="KW-0482">Metalloprotease</keyword>
<dbReference type="UniPathway" id="UPA00378"/>
<dbReference type="GO" id="GO:0005576">
    <property type="term" value="C:extracellular region"/>
    <property type="evidence" value="ECO:0007669"/>
    <property type="project" value="UniProtKB-SubCell"/>
</dbReference>
<dbReference type="InterPro" id="IPR036383">
    <property type="entry name" value="TSP1_rpt_sf"/>
</dbReference>